<gene>
    <name evidence="1" type="ORF">ABQ292_08470</name>
</gene>
<name>A0ABV3XE56_9ACTN</name>
<dbReference type="EMBL" id="JBFNXQ010000019">
    <property type="protein sequence ID" value="MEX5718398.1"/>
    <property type="molecule type" value="Genomic_DNA"/>
</dbReference>
<evidence type="ECO:0000313" key="1">
    <source>
        <dbReference type="EMBL" id="MEX5718398.1"/>
    </source>
</evidence>
<dbReference type="RefSeq" id="WP_369205204.1">
    <property type="nucleotide sequence ID" value="NZ_JBFNXQ010000019.1"/>
</dbReference>
<sequence>MTVIRRQAAAALHGGDRRWATGPVSEGAEERLLLCVEELVSNASGTDGSRYTSI</sequence>
<accession>A0ABV3XE56</accession>
<reference evidence="1 2" key="1">
    <citation type="submission" date="2024-06" db="EMBL/GenBank/DDBJ databases">
        <title>Draft genome sequence of Geodermatophilus badlandi, a novel member of the Geodermatophilaceae isolated from badland sedimentary rocks in the Red desert, Wyoming, USA.</title>
        <authorList>
            <person name="Ben Tekaya S."/>
            <person name="Nouioui I."/>
            <person name="Flores G.M."/>
            <person name="Shaal M.N."/>
            <person name="Bredoire F."/>
            <person name="Basile F."/>
            <person name="Van Diepen L."/>
            <person name="Ward N.L."/>
        </authorList>
    </citation>
    <scope>NUCLEOTIDE SEQUENCE [LARGE SCALE GENOMIC DNA]</scope>
    <source>
        <strain evidence="1 2">WL48A</strain>
    </source>
</reference>
<comment type="caution">
    <text evidence="1">The sequence shown here is derived from an EMBL/GenBank/DDBJ whole genome shotgun (WGS) entry which is preliminary data.</text>
</comment>
<organism evidence="1 2">
    <name type="scientific">Geodermatophilus maliterrae</name>
    <dbReference type="NCBI Taxonomy" id="3162531"/>
    <lineage>
        <taxon>Bacteria</taxon>
        <taxon>Bacillati</taxon>
        <taxon>Actinomycetota</taxon>
        <taxon>Actinomycetes</taxon>
        <taxon>Geodermatophilales</taxon>
        <taxon>Geodermatophilaceae</taxon>
        <taxon>Geodermatophilus</taxon>
    </lineage>
</organism>
<proteinExistence type="predicted"/>
<keyword evidence="2" id="KW-1185">Reference proteome</keyword>
<evidence type="ECO:0000313" key="2">
    <source>
        <dbReference type="Proteomes" id="UP001560045"/>
    </source>
</evidence>
<dbReference type="Proteomes" id="UP001560045">
    <property type="component" value="Unassembled WGS sequence"/>
</dbReference>
<protein>
    <submittedName>
        <fullName evidence="1">Uncharacterized protein</fullName>
    </submittedName>
</protein>